<evidence type="ECO:0000259" key="1">
    <source>
        <dbReference type="Pfam" id="PF12705"/>
    </source>
</evidence>
<comment type="caution">
    <text evidence="2">The sequence shown here is derived from an EMBL/GenBank/DDBJ whole genome shotgun (WGS) entry which is preliminary data.</text>
</comment>
<gene>
    <name evidence="2" type="ORF">LCGC14_1320470</name>
</gene>
<evidence type="ECO:0000313" key="2">
    <source>
        <dbReference type="EMBL" id="KKM82351.1"/>
    </source>
</evidence>
<accession>A0A0F9L4Z8</accession>
<organism evidence="2">
    <name type="scientific">marine sediment metagenome</name>
    <dbReference type="NCBI Taxonomy" id="412755"/>
    <lineage>
        <taxon>unclassified sequences</taxon>
        <taxon>metagenomes</taxon>
        <taxon>ecological metagenomes</taxon>
    </lineage>
</organism>
<dbReference type="SUPFAM" id="SSF52980">
    <property type="entry name" value="Restriction endonuclease-like"/>
    <property type="match status" value="1"/>
</dbReference>
<reference evidence="2" key="1">
    <citation type="journal article" date="2015" name="Nature">
        <title>Complex archaea that bridge the gap between prokaryotes and eukaryotes.</title>
        <authorList>
            <person name="Spang A."/>
            <person name="Saw J.H."/>
            <person name="Jorgensen S.L."/>
            <person name="Zaremba-Niedzwiedzka K."/>
            <person name="Martijn J."/>
            <person name="Lind A.E."/>
            <person name="van Eijk R."/>
            <person name="Schleper C."/>
            <person name="Guy L."/>
            <person name="Ettema T.J."/>
        </authorList>
    </citation>
    <scope>NUCLEOTIDE SEQUENCE</scope>
</reference>
<name>A0A0F9L4Z8_9ZZZZ</name>
<dbReference type="EMBL" id="LAZR01007875">
    <property type="protein sequence ID" value="KKM82351.1"/>
    <property type="molecule type" value="Genomic_DNA"/>
</dbReference>
<dbReference type="AlphaFoldDB" id="A0A0F9L4Z8"/>
<dbReference type="InterPro" id="IPR011335">
    <property type="entry name" value="Restrct_endonuc-II-like"/>
</dbReference>
<protein>
    <recommendedName>
        <fullName evidence="1">PD-(D/E)XK endonuclease-like domain-containing protein</fullName>
    </recommendedName>
</protein>
<dbReference type="Pfam" id="PF12705">
    <property type="entry name" value="PDDEXK_1"/>
    <property type="match status" value="1"/>
</dbReference>
<sequence>MVVKNNTRETQLIKLSASAVKTYDQCPKKYFFNYIERAPKRSWDHFDLGNLCHETLELFHLAYMKNGTDKQTLTQMMGTSFEQARKKFLKMTDVLRAEGKELLMDYLRMVQKNGMPNVKGVETSFKFDITEDILVRGFLDRLDIMKDGRFHIIDYKTTKNVKYLDEFQLLVYGLWLKREYPSVDSFRGSYLLLRHGSTLKSYDFNIEDVNRVERDLISYANRIREENIWTAIPTPLCNWCDFKGICPAQKSW</sequence>
<feature type="domain" description="PD-(D/E)XK endonuclease-like" evidence="1">
    <location>
        <begin position="15"/>
        <end position="247"/>
    </location>
</feature>
<dbReference type="InterPro" id="IPR011604">
    <property type="entry name" value="PDDEXK-like_dom_sf"/>
</dbReference>
<dbReference type="InterPro" id="IPR038726">
    <property type="entry name" value="PDDEXK_AddAB-type"/>
</dbReference>
<proteinExistence type="predicted"/>
<dbReference type="Gene3D" id="3.90.320.10">
    <property type="match status" value="1"/>
</dbReference>